<keyword evidence="5 9" id="KW-0812">Transmembrane</keyword>
<evidence type="ECO:0000256" key="8">
    <source>
        <dbReference type="ARBA" id="ARBA00038436"/>
    </source>
</evidence>
<feature type="transmembrane region" description="Helical" evidence="9">
    <location>
        <begin position="48"/>
        <end position="66"/>
    </location>
</feature>
<feature type="transmembrane region" description="Helical" evidence="9">
    <location>
        <begin position="128"/>
        <end position="146"/>
    </location>
</feature>
<feature type="transmembrane region" description="Helical" evidence="9">
    <location>
        <begin position="12"/>
        <end position="36"/>
    </location>
</feature>
<dbReference type="GO" id="GO:0005886">
    <property type="term" value="C:plasma membrane"/>
    <property type="evidence" value="ECO:0007669"/>
    <property type="project" value="UniProtKB-SubCell"/>
</dbReference>
<evidence type="ECO:0000256" key="3">
    <source>
        <dbReference type="ARBA" id="ARBA00022475"/>
    </source>
</evidence>
<evidence type="ECO:0000313" key="12">
    <source>
        <dbReference type="Proteomes" id="UP000438983"/>
    </source>
</evidence>
<dbReference type="GO" id="GO:0022857">
    <property type="term" value="F:transmembrane transporter activity"/>
    <property type="evidence" value="ECO:0007669"/>
    <property type="project" value="UniProtKB-UniRule"/>
</dbReference>
<dbReference type="PANTHER" id="PTHR35011:SF2">
    <property type="entry name" value="2,3-DIKETO-L-GULONATE TRAP TRANSPORTER SMALL PERMEASE PROTEIN YIAM"/>
    <property type="match status" value="1"/>
</dbReference>
<accession>A0A6I6LM71</accession>
<protein>
    <recommendedName>
        <fullName evidence="9">TRAP transporter small permease protein</fullName>
    </recommendedName>
</protein>
<comment type="similarity">
    <text evidence="8 9">Belongs to the TRAP transporter small permease family.</text>
</comment>
<evidence type="ECO:0000256" key="6">
    <source>
        <dbReference type="ARBA" id="ARBA00022989"/>
    </source>
</evidence>
<evidence type="ECO:0000256" key="9">
    <source>
        <dbReference type="RuleBase" id="RU369079"/>
    </source>
</evidence>
<dbReference type="RefSeq" id="WP_158187822.1">
    <property type="nucleotide sequence ID" value="NZ_CP046902.1"/>
</dbReference>
<feature type="domain" description="Tripartite ATP-independent periplasmic transporters DctQ component" evidence="10">
    <location>
        <begin position="24"/>
        <end position="152"/>
    </location>
</feature>
<evidence type="ECO:0000256" key="5">
    <source>
        <dbReference type="ARBA" id="ARBA00022692"/>
    </source>
</evidence>
<comment type="subunit">
    <text evidence="9">The complex comprises the extracytoplasmic solute receptor protein and the two transmembrane proteins.</text>
</comment>
<evidence type="ECO:0000256" key="7">
    <source>
        <dbReference type="ARBA" id="ARBA00023136"/>
    </source>
</evidence>
<evidence type="ECO:0000256" key="2">
    <source>
        <dbReference type="ARBA" id="ARBA00022448"/>
    </source>
</evidence>
<proteinExistence type="inferred from homology"/>
<dbReference type="Proteomes" id="UP000438983">
    <property type="component" value="Chromosome"/>
</dbReference>
<evidence type="ECO:0000313" key="11">
    <source>
        <dbReference type="EMBL" id="QGZ30323.1"/>
    </source>
</evidence>
<gene>
    <name evidence="11" type="ORF">GQA94_09730</name>
</gene>
<reference evidence="11 12" key="1">
    <citation type="submission" date="2019-12" db="EMBL/GenBank/DDBJ databases">
        <title>Complete genome sequence of Pseudomonas stutzeri.</title>
        <authorList>
            <person name="Lim S.R."/>
            <person name="Kim J.H."/>
        </authorList>
    </citation>
    <scope>NUCLEOTIDE SEQUENCE [LARGE SCALE GENOMIC DNA]</scope>
    <source>
        <strain evidence="11 12">PM101005</strain>
    </source>
</reference>
<dbReference type="Pfam" id="PF04290">
    <property type="entry name" value="DctQ"/>
    <property type="match status" value="1"/>
</dbReference>
<dbReference type="InterPro" id="IPR007387">
    <property type="entry name" value="TRAP_DctQ"/>
</dbReference>
<evidence type="ECO:0000256" key="1">
    <source>
        <dbReference type="ARBA" id="ARBA00004429"/>
    </source>
</evidence>
<keyword evidence="2 9" id="KW-0813">Transport</keyword>
<sequence>MLTKAMTKFTSILTGLAAALFLVMTALVCLQVFYRYVLNSPLTGSEEAARAILIYIVMLGSAVAVGNRSHMAIDYFYHRLPALLRKAAALLHLLSIGAISLLLIVKGSELAQRTMMQTTPALQIPKGLIVYAFPIGGALMLFYALASLIRQVSSSKGAVRPPEQESTS</sequence>
<evidence type="ECO:0000259" key="10">
    <source>
        <dbReference type="Pfam" id="PF04290"/>
    </source>
</evidence>
<dbReference type="PANTHER" id="PTHR35011">
    <property type="entry name" value="2,3-DIKETO-L-GULONATE TRAP TRANSPORTER SMALL PERMEASE PROTEIN YIAM"/>
    <property type="match status" value="1"/>
</dbReference>
<feature type="transmembrane region" description="Helical" evidence="9">
    <location>
        <begin position="87"/>
        <end position="108"/>
    </location>
</feature>
<evidence type="ECO:0000256" key="4">
    <source>
        <dbReference type="ARBA" id="ARBA00022519"/>
    </source>
</evidence>
<name>A0A6I6LM71_STUST</name>
<dbReference type="InterPro" id="IPR055348">
    <property type="entry name" value="DctQ"/>
</dbReference>
<dbReference type="AlphaFoldDB" id="A0A6I6LM71"/>
<organism evidence="11 12">
    <name type="scientific">Stutzerimonas stutzeri</name>
    <name type="common">Pseudomonas stutzeri</name>
    <dbReference type="NCBI Taxonomy" id="316"/>
    <lineage>
        <taxon>Bacteria</taxon>
        <taxon>Pseudomonadati</taxon>
        <taxon>Pseudomonadota</taxon>
        <taxon>Gammaproteobacteria</taxon>
        <taxon>Pseudomonadales</taxon>
        <taxon>Pseudomonadaceae</taxon>
        <taxon>Stutzerimonas</taxon>
    </lineage>
</organism>
<dbReference type="GO" id="GO:0015740">
    <property type="term" value="P:C4-dicarboxylate transport"/>
    <property type="evidence" value="ECO:0007669"/>
    <property type="project" value="TreeGrafter"/>
</dbReference>
<keyword evidence="7 9" id="KW-0472">Membrane</keyword>
<keyword evidence="3" id="KW-1003">Cell membrane</keyword>
<keyword evidence="6 9" id="KW-1133">Transmembrane helix</keyword>
<comment type="function">
    <text evidence="9">Part of the tripartite ATP-independent periplasmic (TRAP) transport system.</text>
</comment>
<dbReference type="OrthoDB" id="2085311at2"/>
<keyword evidence="4 9" id="KW-0997">Cell inner membrane</keyword>
<dbReference type="EMBL" id="CP046902">
    <property type="protein sequence ID" value="QGZ30323.1"/>
    <property type="molecule type" value="Genomic_DNA"/>
</dbReference>
<comment type="subcellular location">
    <subcellularLocation>
        <location evidence="1 9">Cell inner membrane</location>
        <topology evidence="1 9">Multi-pass membrane protein</topology>
    </subcellularLocation>
</comment>